<keyword evidence="2" id="KW-0472">Membrane</keyword>
<evidence type="ECO:0000256" key="2">
    <source>
        <dbReference type="SAM" id="Phobius"/>
    </source>
</evidence>
<reference evidence="3" key="1">
    <citation type="submission" date="2022-11" db="EMBL/GenBank/DDBJ databases">
        <title>Lysinibacillus irui.</title>
        <authorList>
            <person name="Akintayo S.O."/>
        </authorList>
    </citation>
    <scope>NUCLEOTIDE SEQUENCE</scope>
    <source>
        <strain evidence="3">IRB4-01</strain>
        <plasmid evidence="3">unnamed</plasmid>
    </source>
</reference>
<keyword evidence="3" id="KW-0614">Plasmid</keyword>
<protein>
    <submittedName>
        <fullName evidence="3">Uncharacterized protein</fullName>
    </submittedName>
</protein>
<proteinExistence type="predicted"/>
<keyword evidence="2" id="KW-1133">Transmembrane helix</keyword>
<gene>
    <name evidence="3" type="ORF">OU989_23140</name>
</gene>
<feature type="transmembrane region" description="Helical" evidence="2">
    <location>
        <begin position="453"/>
        <end position="473"/>
    </location>
</feature>
<organism evidence="3 4">
    <name type="scientific">Lysinibacillus irui</name>
    <dbReference type="NCBI Taxonomy" id="2998077"/>
    <lineage>
        <taxon>Bacteria</taxon>
        <taxon>Bacillati</taxon>
        <taxon>Bacillota</taxon>
        <taxon>Bacilli</taxon>
        <taxon>Bacillales</taxon>
        <taxon>Bacillaceae</taxon>
        <taxon>Lysinibacillus</taxon>
    </lineage>
</organism>
<accession>A0AAJ5RWU0</accession>
<evidence type="ECO:0000256" key="1">
    <source>
        <dbReference type="SAM" id="MobiDB-lite"/>
    </source>
</evidence>
<evidence type="ECO:0000313" key="4">
    <source>
        <dbReference type="Proteomes" id="UP001219585"/>
    </source>
</evidence>
<name>A0AAJ5RWU0_9BACI</name>
<feature type="region of interest" description="Disordered" evidence="1">
    <location>
        <begin position="173"/>
        <end position="195"/>
    </location>
</feature>
<geneLocation type="plasmid" evidence="3 4">
    <name>unnamed</name>
</geneLocation>
<dbReference type="EMBL" id="CP113528">
    <property type="protein sequence ID" value="WDV09185.1"/>
    <property type="molecule type" value="Genomic_DNA"/>
</dbReference>
<sequence length="474" mass="53800">MNLIIATSNTDFAKSLREKLKEVDCNVLDIVSSVEDLISTISEYPGKIDGILLKTDLAKKNNDYRLEVLSDVVLSIRQTPEFENVVFTVLSDYPKGHPLLAEFLNMGIYNFFARNGIKFTVQNLKDSFIKPMSFSIALEYGTVNKEIPWRRDLTKPQTLEVKFVNPEAEAQKLEQSTGDIAINDNSDNGSESKKNPMDFLSKIPKPNIPKPNISLPKMPVHEKDTTNESIDDEWIFEKNENSFTNKMPVVGTVLIGVAAVQKHLGATNTAINIAKFLSKAGHNVALVEANKNMDFDRIHSLIEGETITLSEKEFNFQGITHIKYRDDMDLSGVYTKFQFVVLDIGDIRNSQFKAEFNRSHIKCVVATADEWKYHWIEEFLLNVDSTEDLVFLVPSSDFKSANDLESRLKKHLVYPLEKHSNPYEVPEESGEVFKQLLKLYLKNHELRLKGKHLLLTALLGALISAIGFTFFIFK</sequence>
<keyword evidence="2" id="KW-0812">Transmembrane</keyword>
<evidence type="ECO:0000313" key="3">
    <source>
        <dbReference type="EMBL" id="WDV09185.1"/>
    </source>
</evidence>
<dbReference type="RefSeq" id="WP_274797408.1">
    <property type="nucleotide sequence ID" value="NZ_CP113528.1"/>
</dbReference>
<dbReference type="Proteomes" id="UP001219585">
    <property type="component" value="Plasmid unnamed"/>
</dbReference>
<dbReference type="AlphaFoldDB" id="A0AAJ5RWU0"/>
<dbReference type="KEGG" id="liu:OU989_23140"/>
<feature type="compositionally biased region" description="Polar residues" evidence="1">
    <location>
        <begin position="173"/>
        <end position="189"/>
    </location>
</feature>